<comment type="caution">
    <text evidence="2">The sequence shown here is derived from an EMBL/GenBank/DDBJ whole genome shotgun (WGS) entry which is preliminary data.</text>
</comment>
<organism evidence="2 3">
    <name type="scientific">Cercophora scortea</name>
    <dbReference type="NCBI Taxonomy" id="314031"/>
    <lineage>
        <taxon>Eukaryota</taxon>
        <taxon>Fungi</taxon>
        <taxon>Dikarya</taxon>
        <taxon>Ascomycota</taxon>
        <taxon>Pezizomycotina</taxon>
        <taxon>Sordariomycetes</taxon>
        <taxon>Sordariomycetidae</taxon>
        <taxon>Sordariales</taxon>
        <taxon>Lasiosphaeriaceae</taxon>
        <taxon>Cercophora</taxon>
    </lineage>
</organism>
<evidence type="ECO:0000256" key="1">
    <source>
        <dbReference type="SAM" id="MobiDB-lite"/>
    </source>
</evidence>
<name>A0AAE0IFB3_9PEZI</name>
<reference evidence="2" key="1">
    <citation type="journal article" date="2023" name="Mol. Phylogenet. Evol.">
        <title>Genome-scale phylogeny and comparative genomics of the fungal order Sordariales.</title>
        <authorList>
            <person name="Hensen N."/>
            <person name="Bonometti L."/>
            <person name="Westerberg I."/>
            <person name="Brannstrom I.O."/>
            <person name="Guillou S."/>
            <person name="Cros-Aarteil S."/>
            <person name="Calhoun S."/>
            <person name="Haridas S."/>
            <person name="Kuo A."/>
            <person name="Mondo S."/>
            <person name="Pangilinan J."/>
            <person name="Riley R."/>
            <person name="LaButti K."/>
            <person name="Andreopoulos B."/>
            <person name="Lipzen A."/>
            <person name="Chen C."/>
            <person name="Yan M."/>
            <person name="Daum C."/>
            <person name="Ng V."/>
            <person name="Clum A."/>
            <person name="Steindorff A."/>
            <person name="Ohm R.A."/>
            <person name="Martin F."/>
            <person name="Silar P."/>
            <person name="Natvig D.O."/>
            <person name="Lalanne C."/>
            <person name="Gautier V."/>
            <person name="Ament-Velasquez S.L."/>
            <person name="Kruys A."/>
            <person name="Hutchinson M.I."/>
            <person name="Powell A.J."/>
            <person name="Barry K."/>
            <person name="Miller A.N."/>
            <person name="Grigoriev I.V."/>
            <person name="Debuchy R."/>
            <person name="Gladieux P."/>
            <person name="Hiltunen Thoren M."/>
            <person name="Johannesson H."/>
        </authorList>
    </citation>
    <scope>NUCLEOTIDE SEQUENCE</scope>
    <source>
        <strain evidence="2">SMH4131-1</strain>
    </source>
</reference>
<dbReference type="AlphaFoldDB" id="A0AAE0IFB3"/>
<proteinExistence type="predicted"/>
<feature type="region of interest" description="Disordered" evidence="1">
    <location>
        <begin position="71"/>
        <end position="90"/>
    </location>
</feature>
<evidence type="ECO:0000313" key="2">
    <source>
        <dbReference type="EMBL" id="KAK3323226.1"/>
    </source>
</evidence>
<sequence>MPYPGLSPPIYQSDHHVVIIPSSRPQGSSLCSVGKRGQTFQVASLGSVPFLCLFRRGTAIRRVLPPSTLSSVVSRRTSPKKPQASSRSFHDHLASVAPSAADLLQRSLLLLVVPHLHLLLGGSGFRGRDLLSAFSADGDSDLLGSCLAQAALERCLLCLVRESLVFVASFSDFLGGLLVEIFDLLVHCLLGGARGCDSASGSSGSGSCSSCALAAVMSFGLWLLMVRRLELGLWLWLWLVLALAAPGLRDGIWRGTAIISQVSD</sequence>
<gene>
    <name evidence="2" type="ORF">B0T19DRAFT_425433</name>
</gene>
<dbReference type="EMBL" id="JAUEPO010000004">
    <property type="protein sequence ID" value="KAK3323226.1"/>
    <property type="molecule type" value="Genomic_DNA"/>
</dbReference>
<reference evidence="2" key="2">
    <citation type="submission" date="2023-06" db="EMBL/GenBank/DDBJ databases">
        <authorList>
            <consortium name="Lawrence Berkeley National Laboratory"/>
            <person name="Haridas S."/>
            <person name="Hensen N."/>
            <person name="Bonometti L."/>
            <person name="Westerberg I."/>
            <person name="Brannstrom I.O."/>
            <person name="Guillou S."/>
            <person name="Cros-Aarteil S."/>
            <person name="Calhoun S."/>
            <person name="Kuo A."/>
            <person name="Mondo S."/>
            <person name="Pangilinan J."/>
            <person name="Riley R."/>
            <person name="Labutti K."/>
            <person name="Andreopoulos B."/>
            <person name="Lipzen A."/>
            <person name="Chen C."/>
            <person name="Yanf M."/>
            <person name="Daum C."/>
            <person name="Ng V."/>
            <person name="Clum A."/>
            <person name="Steindorff A."/>
            <person name="Ohm R."/>
            <person name="Martin F."/>
            <person name="Silar P."/>
            <person name="Natvig D."/>
            <person name="Lalanne C."/>
            <person name="Gautier V."/>
            <person name="Ament-Velasquez S.L."/>
            <person name="Kruys A."/>
            <person name="Hutchinson M.I."/>
            <person name="Powell A.J."/>
            <person name="Barry K."/>
            <person name="Miller A.N."/>
            <person name="Grigoriev I.V."/>
            <person name="Debuchy R."/>
            <person name="Gladieux P."/>
            <person name="Thoren M.H."/>
            <person name="Johannesson H."/>
        </authorList>
    </citation>
    <scope>NUCLEOTIDE SEQUENCE</scope>
    <source>
        <strain evidence="2">SMH4131-1</strain>
    </source>
</reference>
<evidence type="ECO:0000313" key="3">
    <source>
        <dbReference type="Proteomes" id="UP001286456"/>
    </source>
</evidence>
<keyword evidence="3" id="KW-1185">Reference proteome</keyword>
<protein>
    <submittedName>
        <fullName evidence="2">Uncharacterized protein</fullName>
    </submittedName>
</protein>
<accession>A0AAE0IFB3</accession>
<dbReference type="Proteomes" id="UP001286456">
    <property type="component" value="Unassembled WGS sequence"/>
</dbReference>